<sequence length="86" mass="9333">MFLLVPGERHDSPSPRSTVQNRPAILSSGVGSGPIRPNRLDLWNLNGSDPGGSDRSFEFRCQVPYRGRTGKEGDSEPPAKRPTVAC</sequence>
<evidence type="ECO:0000256" key="1">
    <source>
        <dbReference type="SAM" id="MobiDB-lite"/>
    </source>
</evidence>
<feature type="region of interest" description="Disordered" evidence="1">
    <location>
        <begin position="1"/>
        <end position="33"/>
    </location>
</feature>
<comment type="caution">
    <text evidence="2">The sequence shown here is derived from an EMBL/GenBank/DDBJ whole genome shotgun (WGS) entry which is preliminary data.</text>
</comment>
<organism evidence="2 3">
    <name type="scientific">Actinidia rufa</name>
    <dbReference type="NCBI Taxonomy" id="165716"/>
    <lineage>
        <taxon>Eukaryota</taxon>
        <taxon>Viridiplantae</taxon>
        <taxon>Streptophyta</taxon>
        <taxon>Embryophyta</taxon>
        <taxon>Tracheophyta</taxon>
        <taxon>Spermatophyta</taxon>
        <taxon>Magnoliopsida</taxon>
        <taxon>eudicotyledons</taxon>
        <taxon>Gunneridae</taxon>
        <taxon>Pentapetalae</taxon>
        <taxon>asterids</taxon>
        <taxon>Ericales</taxon>
        <taxon>Actinidiaceae</taxon>
        <taxon>Actinidia</taxon>
    </lineage>
</organism>
<feature type="compositionally biased region" description="Basic and acidic residues" evidence="1">
    <location>
        <begin position="69"/>
        <end position="79"/>
    </location>
</feature>
<keyword evidence="3" id="KW-1185">Reference proteome</keyword>
<dbReference type="AlphaFoldDB" id="A0A7J0D7E8"/>
<dbReference type="EMBL" id="BJWL01000044">
    <property type="protein sequence ID" value="GFS28489.1"/>
    <property type="molecule type" value="Genomic_DNA"/>
</dbReference>
<gene>
    <name evidence="2" type="ORF">Acr_00g0002070</name>
</gene>
<proteinExistence type="predicted"/>
<protein>
    <submittedName>
        <fullName evidence="2">Uncharacterized protein</fullName>
    </submittedName>
</protein>
<reference evidence="3" key="1">
    <citation type="submission" date="2019-07" db="EMBL/GenBank/DDBJ databases">
        <title>De Novo Assembly of kiwifruit Actinidia rufa.</title>
        <authorList>
            <person name="Sugita-Konishi S."/>
            <person name="Sato K."/>
            <person name="Mori E."/>
            <person name="Abe Y."/>
            <person name="Kisaki G."/>
            <person name="Hamano K."/>
            <person name="Suezawa K."/>
            <person name="Otani M."/>
            <person name="Fukuda T."/>
            <person name="Manabe T."/>
            <person name="Gomi K."/>
            <person name="Tabuchi M."/>
            <person name="Akimitsu K."/>
            <person name="Kataoka I."/>
        </authorList>
    </citation>
    <scope>NUCLEOTIDE SEQUENCE [LARGE SCALE GENOMIC DNA]</scope>
    <source>
        <strain evidence="3">cv. Fuchu</strain>
    </source>
</reference>
<feature type="region of interest" description="Disordered" evidence="1">
    <location>
        <begin position="66"/>
        <end position="86"/>
    </location>
</feature>
<evidence type="ECO:0000313" key="2">
    <source>
        <dbReference type="EMBL" id="GFS28489.1"/>
    </source>
</evidence>
<accession>A0A7J0D7E8</accession>
<evidence type="ECO:0000313" key="3">
    <source>
        <dbReference type="Proteomes" id="UP000585474"/>
    </source>
</evidence>
<name>A0A7J0D7E8_9ERIC</name>
<dbReference type="OrthoDB" id="10586407at2759"/>
<dbReference type="Proteomes" id="UP000585474">
    <property type="component" value="Unassembled WGS sequence"/>
</dbReference>